<reference evidence="2 3" key="1">
    <citation type="journal article" date="2012" name="Eukaryot. Cell">
        <title>Genome sequence of the fungus Glarea lozoyensis: the first genome sequence of a species from the Helotiaceae family.</title>
        <authorList>
            <person name="Youssar L."/>
            <person name="Gruening B.A."/>
            <person name="Erxleben A."/>
            <person name="Guenther S."/>
            <person name="Huettel W."/>
        </authorList>
    </citation>
    <scope>NUCLEOTIDE SEQUENCE [LARGE SCALE GENOMIC DNA]</scope>
    <source>
        <strain evidence="3">ATCC 74030 / MF5533</strain>
    </source>
</reference>
<sequence length="217" mass="23399">MSLIPRKLAIITGSTRTPRIGPHVVNIIKTLLESSTLPNKPTLTVLDIADFKLPVYDEIVIPANVPAKEQFAFEHSKKWSAAVKPFDAYILLSPEYNSGPPGGLKNAIDYLYHEWIGKPVLIITYGLFGGLNASESLKTILTGMKLRVVPTRPALAFGGADFPEILAEMGPAGKDGVVGEKSREKWSTGEVRESVLKGYGELVELLEGSVVDGATVA</sequence>
<accession>H0EPF4</accession>
<dbReference type="InterPro" id="IPR029039">
    <property type="entry name" value="Flavoprotein-like_sf"/>
</dbReference>
<dbReference type="Proteomes" id="UP000005446">
    <property type="component" value="Unassembled WGS sequence"/>
</dbReference>
<dbReference type="HOGENOM" id="CLU_055322_2_0_1"/>
<evidence type="ECO:0000313" key="2">
    <source>
        <dbReference type="EMBL" id="EHK99654.1"/>
    </source>
</evidence>
<keyword evidence="3" id="KW-1185">Reference proteome</keyword>
<dbReference type="EMBL" id="AGUE01000110">
    <property type="protein sequence ID" value="EHK99654.1"/>
    <property type="molecule type" value="Genomic_DNA"/>
</dbReference>
<protein>
    <submittedName>
        <fullName evidence="2">Putative NAD(P)H-dependent FMN reductase LOT6</fullName>
    </submittedName>
</protein>
<dbReference type="AlphaFoldDB" id="H0EPF4"/>
<dbReference type="InterPro" id="IPR050712">
    <property type="entry name" value="NAD(P)H-dep_reductase"/>
</dbReference>
<evidence type="ECO:0000313" key="3">
    <source>
        <dbReference type="Proteomes" id="UP000005446"/>
    </source>
</evidence>
<dbReference type="Gene3D" id="3.40.50.360">
    <property type="match status" value="1"/>
</dbReference>
<dbReference type="OrthoDB" id="68575at2759"/>
<evidence type="ECO:0000259" key="1">
    <source>
        <dbReference type="Pfam" id="PF03358"/>
    </source>
</evidence>
<comment type="caution">
    <text evidence="2">The sequence shown here is derived from an EMBL/GenBank/DDBJ whole genome shotgun (WGS) entry which is preliminary data.</text>
</comment>
<dbReference type="GO" id="GO:0010181">
    <property type="term" value="F:FMN binding"/>
    <property type="evidence" value="ECO:0007669"/>
    <property type="project" value="TreeGrafter"/>
</dbReference>
<gene>
    <name evidence="2" type="ORF">M7I_4531</name>
</gene>
<dbReference type="InParanoid" id="H0EPF4"/>
<dbReference type="InterPro" id="IPR005025">
    <property type="entry name" value="FMN_Rdtase-like_dom"/>
</dbReference>
<dbReference type="GO" id="GO:0016491">
    <property type="term" value="F:oxidoreductase activity"/>
    <property type="evidence" value="ECO:0007669"/>
    <property type="project" value="InterPro"/>
</dbReference>
<dbReference type="FunCoup" id="H0EPF4">
    <property type="interactions" value="11"/>
</dbReference>
<dbReference type="PANTHER" id="PTHR30543:SF21">
    <property type="entry name" value="NAD(P)H-DEPENDENT FMN REDUCTASE LOT6"/>
    <property type="match status" value="1"/>
</dbReference>
<dbReference type="GO" id="GO:0005829">
    <property type="term" value="C:cytosol"/>
    <property type="evidence" value="ECO:0007669"/>
    <property type="project" value="TreeGrafter"/>
</dbReference>
<dbReference type="Pfam" id="PF03358">
    <property type="entry name" value="FMN_red"/>
    <property type="match status" value="1"/>
</dbReference>
<feature type="domain" description="NADPH-dependent FMN reductase-like" evidence="1">
    <location>
        <begin position="7"/>
        <end position="152"/>
    </location>
</feature>
<dbReference type="PANTHER" id="PTHR30543">
    <property type="entry name" value="CHROMATE REDUCTASE"/>
    <property type="match status" value="1"/>
</dbReference>
<name>H0EPF4_GLAL7</name>
<organism evidence="2 3">
    <name type="scientific">Glarea lozoyensis (strain ATCC 74030 / MF5533)</name>
    <dbReference type="NCBI Taxonomy" id="1104152"/>
    <lineage>
        <taxon>Eukaryota</taxon>
        <taxon>Fungi</taxon>
        <taxon>Dikarya</taxon>
        <taxon>Ascomycota</taxon>
        <taxon>Pezizomycotina</taxon>
        <taxon>Leotiomycetes</taxon>
        <taxon>Helotiales</taxon>
        <taxon>Helotiaceae</taxon>
        <taxon>Glarea</taxon>
    </lineage>
</organism>
<proteinExistence type="predicted"/>
<dbReference type="SUPFAM" id="SSF52218">
    <property type="entry name" value="Flavoproteins"/>
    <property type="match status" value="1"/>
</dbReference>